<evidence type="ECO:0000256" key="3">
    <source>
        <dbReference type="ARBA" id="ARBA00012094"/>
    </source>
</evidence>
<feature type="domain" description="Fumarylacetoacetase N-terminal" evidence="15">
    <location>
        <begin position="15"/>
        <end position="120"/>
    </location>
</feature>
<name>A0A438MRQ0_EXOME</name>
<dbReference type="SUPFAM" id="SSF56529">
    <property type="entry name" value="FAH"/>
    <property type="match status" value="1"/>
</dbReference>
<dbReference type="InterPro" id="IPR015377">
    <property type="entry name" value="Fumarylacetoacetase_N"/>
</dbReference>
<evidence type="ECO:0000256" key="7">
    <source>
        <dbReference type="ARBA" id="ARBA00022842"/>
    </source>
</evidence>
<keyword evidence="8 13" id="KW-0828">Tyrosine catabolism</keyword>
<feature type="binding site" evidence="12">
    <location>
        <position position="199"/>
    </location>
    <ligand>
        <name>Ca(2+)</name>
        <dbReference type="ChEBI" id="CHEBI:29108"/>
    </ligand>
</feature>
<reference evidence="16 17" key="1">
    <citation type="submission" date="2017-03" db="EMBL/GenBank/DDBJ databases">
        <title>Genomes of endolithic fungi from Antarctica.</title>
        <authorList>
            <person name="Coleine C."/>
            <person name="Masonjones S."/>
            <person name="Stajich J.E."/>
        </authorList>
    </citation>
    <scope>NUCLEOTIDE SEQUENCE [LARGE SCALE GENOMIC DNA]</scope>
    <source>
        <strain evidence="16 17">CCFEE 6314</strain>
    </source>
</reference>
<dbReference type="InterPro" id="IPR005959">
    <property type="entry name" value="Fumarylacetoacetase"/>
</dbReference>
<feature type="binding site" evidence="11">
    <location>
        <position position="130"/>
    </location>
    <ligand>
        <name>substrate</name>
    </ligand>
</feature>
<evidence type="ECO:0000259" key="14">
    <source>
        <dbReference type="Pfam" id="PF01557"/>
    </source>
</evidence>
<dbReference type="InterPro" id="IPR036462">
    <property type="entry name" value="Fumarylacetoacetase_N_sf"/>
</dbReference>
<dbReference type="UniPathway" id="UPA00139">
    <property type="reaction ID" value="UER00341"/>
</dbReference>
<feature type="domain" description="Fumarylacetoacetase-like C-terminal" evidence="14">
    <location>
        <begin position="149"/>
        <end position="325"/>
    </location>
</feature>
<keyword evidence="9 13" id="KW-0585">Phenylalanine catabolism</keyword>
<gene>
    <name evidence="16" type="ORF">B0A52_09943</name>
</gene>
<evidence type="ECO:0000256" key="8">
    <source>
        <dbReference type="ARBA" id="ARBA00022878"/>
    </source>
</evidence>
<dbReference type="Proteomes" id="UP000288859">
    <property type="component" value="Unassembled WGS sequence"/>
</dbReference>
<accession>A0A438MRQ0</accession>
<feature type="binding site" evidence="11">
    <location>
        <position position="240"/>
    </location>
    <ligand>
        <name>substrate</name>
    </ligand>
</feature>
<dbReference type="GO" id="GO:0004334">
    <property type="term" value="F:fumarylacetoacetase activity"/>
    <property type="evidence" value="ECO:0007669"/>
    <property type="project" value="UniProtKB-UniRule"/>
</dbReference>
<dbReference type="GO" id="GO:1902000">
    <property type="term" value="P:homogentisate catabolic process"/>
    <property type="evidence" value="ECO:0007669"/>
    <property type="project" value="TreeGrafter"/>
</dbReference>
<keyword evidence="5 13" id="KW-0378">Hydrolase</keyword>
<dbReference type="AlphaFoldDB" id="A0A438MRQ0"/>
<dbReference type="GO" id="GO:0046872">
    <property type="term" value="F:metal ion binding"/>
    <property type="evidence" value="ECO:0007669"/>
    <property type="project" value="UniProtKB-UniRule"/>
</dbReference>
<keyword evidence="4 12" id="KW-0479">Metal-binding</keyword>
<evidence type="ECO:0000256" key="10">
    <source>
        <dbReference type="PIRSR" id="PIRSR605959-1"/>
    </source>
</evidence>
<dbReference type="SUPFAM" id="SSF63433">
    <property type="entry name" value="Fumarylacetoacetate hydrolase, FAH, N-terminal domain"/>
    <property type="match status" value="1"/>
</dbReference>
<evidence type="ECO:0000313" key="17">
    <source>
        <dbReference type="Proteomes" id="UP000288859"/>
    </source>
</evidence>
<comment type="caution">
    <text evidence="16">The sequence shown here is derived from an EMBL/GenBank/DDBJ whole genome shotgun (WGS) entry which is preliminary data.</text>
</comment>
<proteinExistence type="inferred from homology"/>
<evidence type="ECO:0000256" key="6">
    <source>
        <dbReference type="ARBA" id="ARBA00022837"/>
    </source>
</evidence>
<sequence length="326" mass="36232">MSWLHIDEASDFSLQNLPYGVFSCEGRDQRIGVAVGSYALDMKVLAENGVFSAIDFDVTTLQEENLNRYAALGRPIHRQVRKFLQNLLDVHTSLGHLLRDNETLRNLAFLPRANINMHLPMAVGDYTDFFVVPYHAQNCTNIFRPGQSLPPAFFQQPLGYHGRASSVVISGTPIRRPKGQFVTEDGRSVFEPSRKLDYEVEFAAFIGQGNAPGEGINVEDAEDYIFGLVLLNDWSARDIQRREAAPLGPFNGKNFSTSVSPWIVSLDALEPYRVASLPKNGPLLGYLDEKKDASVHDIPIDVQIQADSETFVVAQANAKNVVFSFA</sequence>
<dbReference type="GO" id="GO:0006559">
    <property type="term" value="P:L-phenylalanine catabolic process"/>
    <property type="evidence" value="ECO:0007669"/>
    <property type="project" value="UniProtKB-UniRule"/>
</dbReference>
<feature type="binding site" evidence="12">
    <location>
        <position position="233"/>
    </location>
    <ligand>
        <name>Mg(2+)</name>
        <dbReference type="ChEBI" id="CHEBI:18420"/>
    </ligand>
</feature>
<evidence type="ECO:0000256" key="4">
    <source>
        <dbReference type="ARBA" id="ARBA00022723"/>
    </source>
</evidence>
<evidence type="ECO:0000256" key="5">
    <source>
        <dbReference type="ARBA" id="ARBA00022801"/>
    </source>
</evidence>
<comment type="cofactor">
    <cofactor evidence="13">
        <name>Mg(2+)</name>
        <dbReference type="ChEBI" id="CHEBI:18420"/>
    </cofactor>
    <cofactor evidence="13">
        <name>Ca(2+)</name>
        <dbReference type="ChEBI" id="CHEBI:29108"/>
    </cofactor>
</comment>
<organism evidence="16 17">
    <name type="scientific">Exophiala mesophila</name>
    <name type="common">Black yeast-like fungus</name>
    <dbReference type="NCBI Taxonomy" id="212818"/>
    <lineage>
        <taxon>Eukaryota</taxon>
        <taxon>Fungi</taxon>
        <taxon>Dikarya</taxon>
        <taxon>Ascomycota</taxon>
        <taxon>Pezizomycotina</taxon>
        <taxon>Eurotiomycetes</taxon>
        <taxon>Chaetothyriomycetidae</taxon>
        <taxon>Chaetothyriales</taxon>
        <taxon>Herpotrichiellaceae</taxon>
        <taxon>Exophiala</taxon>
    </lineage>
</organism>
<dbReference type="PANTHER" id="PTHR43069">
    <property type="entry name" value="FUMARYLACETOACETASE"/>
    <property type="match status" value="1"/>
</dbReference>
<protein>
    <recommendedName>
        <fullName evidence="3 13">Fumarylacetoacetase</fullName>
        <ecNumber evidence="3 13">3.7.1.2</ecNumber>
    </recommendedName>
    <alternativeName>
        <fullName evidence="13">Fumarylacetoacetate hydrolase</fullName>
    </alternativeName>
</protein>
<keyword evidence="6 12" id="KW-0106">Calcium</keyword>
<dbReference type="OrthoDB" id="9971669at2759"/>
<evidence type="ECO:0000313" key="16">
    <source>
        <dbReference type="EMBL" id="RVX66335.1"/>
    </source>
</evidence>
<comment type="similarity">
    <text evidence="2 13">Belongs to the FAH family.</text>
</comment>
<dbReference type="Pfam" id="PF09298">
    <property type="entry name" value="FAA_hydrolase_N"/>
    <property type="match status" value="1"/>
</dbReference>
<feature type="binding site" evidence="12">
    <location>
        <position position="128"/>
    </location>
    <ligand>
        <name>Ca(2+)</name>
        <dbReference type="ChEBI" id="CHEBI:29108"/>
    </ligand>
</feature>
<dbReference type="InterPro" id="IPR011234">
    <property type="entry name" value="Fumarylacetoacetase-like_C"/>
</dbReference>
<dbReference type="Gene3D" id="3.90.850.10">
    <property type="entry name" value="Fumarylacetoacetase-like, C-terminal domain"/>
    <property type="match status" value="1"/>
</dbReference>
<feature type="binding site" evidence="12">
    <location>
        <position position="201"/>
    </location>
    <ligand>
        <name>Ca(2+)</name>
        <dbReference type="ChEBI" id="CHEBI:29108"/>
    </ligand>
</feature>
<comment type="catalytic activity">
    <reaction evidence="13">
        <text>4-fumarylacetoacetate + H2O = acetoacetate + fumarate + H(+)</text>
        <dbReference type="Rhea" id="RHEA:10244"/>
        <dbReference type="ChEBI" id="CHEBI:13705"/>
        <dbReference type="ChEBI" id="CHEBI:15377"/>
        <dbReference type="ChEBI" id="CHEBI:15378"/>
        <dbReference type="ChEBI" id="CHEBI:18034"/>
        <dbReference type="ChEBI" id="CHEBI:29806"/>
        <dbReference type="EC" id="3.7.1.2"/>
    </reaction>
</comment>
<feature type="binding site" evidence="12">
    <location>
        <position position="257"/>
    </location>
    <ligand>
        <name>Mg(2+)</name>
        <dbReference type="ChEBI" id="CHEBI:18420"/>
    </ligand>
</feature>
<evidence type="ECO:0000256" key="13">
    <source>
        <dbReference type="RuleBase" id="RU366008"/>
    </source>
</evidence>
<dbReference type="Gene3D" id="2.30.30.230">
    <property type="entry name" value="Fumarylacetoacetase, N-terminal domain"/>
    <property type="match status" value="1"/>
</dbReference>
<dbReference type="GO" id="GO:0006572">
    <property type="term" value="P:L-tyrosine catabolic process"/>
    <property type="evidence" value="ECO:0007669"/>
    <property type="project" value="UniProtKB-UniRule"/>
</dbReference>
<evidence type="ECO:0000256" key="12">
    <source>
        <dbReference type="PIRSR" id="PIRSR605959-3"/>
    </source>
</evidence>
<feature type="active site" description="Proton acceptor" evidence="10">
    <location>
        <position position="135"/>
    </location>
</feature>
<evidence type="ECO:0000256" key="2">
    <source>
        <dbReference type="ARBA" id="ARBA00010211"/>
    </source>
</evidence>
<evidence type="ECO:0000256" key="11">
    <source>
        <dbReference type="PIRSR" id="PIRSR605959-2"/>
    </source>
</evidence>
<feature type="binding site" evidence="11">
    <location>
        <position position="144"/>
    </location>
    <ligand>
        <name>substrate</name>
    </ligand>
</feature>
<evidence type="ECO:0000259" key="15">
    <source>
        <dbReference type="Pfam" id="PF09298"/>
    </source>
</evidence>
<dbReference type="VEuPathDB" id="FungiDB:PV10_05098"/>
<dbReference type="PANTHER" id="PTHR43069:SF2">
    <property type="entry name" value="FUMARYLACETOACETASE"/>
    <property type="match status" value="1"/>
</dbReference>
<dbReference type="Pfam" id="PF01557">
    <property type="entry name" value="FAA_hydrolase"/>
    <property type="match status" value="1"/>
</dbReference>
<feature type="binding site" evidence="12">
    <location>
        <position position="253"/>
    </location>
    <ligand>
        <name>Mg(2+)</name>
        <dbReference type="ChEBI" id="CHEBI:18420"/>
    </ligand>
</feature>
<dbReference type="EC" id="3.7.1.2" evidence="3 13"/>
<dbReference type="EMBL" id="NAJM01000063">
    <property type="protein sequence ID" value="RVX66335.1"/>
    <property type="molecule type" value="Genomic_DNA"/>
</dbReference>
<comment type="pathway">
    <text evidence="1 13">Amino-acid degradation; L-phenylalanine degradation; acetoacetate and fumarate from L-phenylalanine: step 6/6.</text>
</comment>
<evidence type="ECO:0000256" key="1">
    <source>
        <dbReference type="ARBA" id="ARBA00004782"/>
    </source>
</evidence>
<keyword evidence="7 12" id="KW-0460">Magnesium</keyword>
<evidence type="ECO:0000256" key="9">
    <source>
        <dbReference type="ARBA" id="ARBA00023232"/>
    </source>
</evidence>
<dbReference type="InterPro" id="IPR036663">
    <property type="entry name" value="Fumarylacetoacetase_C_sf"/>
</dbReference>